<accession>A0A0C4Y2N5</accession>
<keyword evidence="1" id="KW-1133">Transmembrane helix</keyword>
<sequence length="85" mass="10041">MDYFKLSTPSIILLILSLCMIIPGLYWIYSKKYRSDLWVRETGKNIFYIGIFFFLNVIVFSIDLPKLKTKNECSKDIQYSKSCPK</sequence>
<keyword evidence="2" id="KW-0614">Plasmid</keyword>
<feature type="transmembrane region" description="Helical" evidence="1">
    <location>
        <begin position="12"/>
        <end position="29"/>
    </location>
</feature>
<geneLocation type="plasmid" evidence="2">
    <name>pAZJ221</name>
</geneLocation>
<evidence type="ECO:0000256" key="1">
    <source>
        <dbReference type="SAM" id="Phobius"/>
    </source>
</evidence>
<keyword evidence="1" id="KW-0472">Membrane</keyword>
<dbReference type="PATRIC" id="fig|470.1402.peg.474"/>
<reference evidence="2" key="1">
    <citation type="submission" date="2014-10" db="EMBL/GenBank/DDBJ databases">
        <authorList>
            <person name="Liu L."/>
            <person name="Ji S."/>
            <person name="Ruan Z."/>
            <person name="Fu Y."/>
            <person name="Fu Y."/>
            <person name="Wang Y."/>
            <person name="Yu Y."/>
        </authorList>
    </citation>
    <scope>NUCLEOTIDE SEQUENCE</scope>
    <source>
        <strain evidence="2">A221</strain>
        <plasmid evidence="2">pAZJ221</plasmid>
    </source>
</reference>
<dbReference type="EMBL" id="KM922672">
    <property type="protein sequence ID" value="AJF79911.1"/>
    <property type="molecule type" value="Genomic_DNA"/>
</dbReference>
<reference evidence="2" key="2">
    <citation type="journal article" date="2015" name="Antimicrob. Agents Chemother.">
        <title>Dissemination of blaOXA-23 in Acinetobacter spp. in China: Main Roles of Conjugative Plasmid pAZJ221 and Transposon Tn2009.</title>
        <authorList>
            <person name="Liu L.L."/>
            <person name="Ji S.J."/>
            <person name="Ruan Z."/>
            <person name="Fu Y."/>
            <person name="Fu Y.Q."/>
            <person name="Wang Y.F."/>
            <person name="Yu Y.S."/>
        </authorList>
    </citation>
    <scope>NUCLEOTIDE SEQUENCE</scope>
    <source>
        <strain evidence="2">A221</strain>
        <plasmid evidence="2">pAZJ221</plasmid>
    </source>
</reference>
<organism evidence="2">
    <name type="scientific">Acinetobacter baumannii</name>
    <dbReference type="NCBI Taxonomy" id="470"/>
    <lineage>
        <taxon>Bacteria</taxon>
        <taxon>Pseudomonadati</taxon>
        <taxon>Pseudomonadota</taxon>
        <taxon>Gammaproteobacteria</taxon>
        <taxon>Moraxellales</taxon>
        <taxon>Moraxellaceae</taxon>
        <taxon>Acinetobacter</taxon>
        <taxon>Acinetobacter calcoaceticus/baumannii complex</taxon>
    </lineage>
</organism>
<gene>
    <name evidence="2" type="ORF">NG19_0075</name>
</gene>
<feature type="transmembrane region" description="Helical" evidence="1">
    <location>
        <begin position="45"/>
        <end position="62"/>
    </location>
</feature>
<evidence type="ECO:0000313" key="2">
    <source>
        <dbReference type="EMBL" id="AJF79911.1"/>
    </source>
</evidence>
<keyword evidence="1" id="KW-0812">Transmembrane</keyword>
<proteinExistence type="predicted"/>
<name>A0A0C4Y2N5_ACIBA</name>
<protein>
    <submittedName>
        <fullName evidence="2">Uncharacterized protein</fullName>
    </submittedName>
</protein>
<dbReference type="AlphaFoldDB" id="A0A0C4Y2N5"/>